<dbReference type="Pfam" id="PF00895">
    <property type="entry name" value="ATP-synt_8"/>
    <property type="match status" value="1"/>
</dbReference>
<reference evidence="14" key="1">
    <citation type="journal article" date="2013" name="PLoS ONE">
        <title>Mitochondrial Genomes of Two Barklice, Psococerastis albimaculata and Longivalvus hyalospilus (Psocoptera: Psocomorpha): Contrasting Rates in Mitochondrial Gene Rearrangement between Major Lineages of Psocodea.</title>
        <authorList>
            <person name="Li H."/>
            <person name="Shao R."/>
            <person name="Song F."/>
            <person name="Zhou X."/>
            <person name="Yang Q."/>
            <person name="Li Z."/>
            <person name="Cai W."/>
        </authorList>
    </citation>
    <scope>NUCLEOTIDE SEQUENCE</scope>
</reference>
<evidence type="ECO:0000256" key="11">
    <source>
        <dbReference type="ARBA" id="ARBA00023136"/>
    </source>
</evidence>
<organism evidence="14">
    <name type="scientific">Longivalvus hyalospilus</name>
    <dbReference type="NCBI Taxonomy" id="1264640"/>
    <lineage>
        <taxon>Eukaryota</taxon>
        <taxon>Metazoa</taxon>
        <taxon>Ecdysozoa</taxon>
        <taxon>Arthropoda</taxon>
        <taxon>Hexapoda</taxon>
        <taxon>Insecta</taxon>
        <taxon>Pterygota</taxon>
        <taxon>Neoptera</taxon>
        <taxon>Paraneoptera</taxon>
        <taxon>Psocodea</taxon>
        <taxon>Psocomorpha</taxon>
        <taxon>Psocetae</taxon>
        <taxon>Psocidae</taxon>
        <taxon>Longivalvus</taxon>
    </lineage>
</organism>
<dbReference type="GO" id="GO:0015986">
    <property type="term" value="P:proton motive force-driven ATP synthesis"/>
    <property type="evidence" value="ECO:0007669"/>
    <property type="project" value="InterPro"/>
</dbReference>
<evidence type="ECO:0000256" key="13">
    <source>
        <dbReference type="SAM" id="SignalP"/>
    </source>
</evidence>
<dbReference type="EMBL" id="JQ910986">
    <property type="protein sequence ID" value="AFY16848.1"/>
    <property type="molecule type" value="Genomic_DNA"/>
</dbReference>
<reference evidence="14" key="2">
    <citation type="journal article" date="2015" name="Sci. Rep.">
        <title>Higher-level phylogeny of paraneopteran insects inferred from mitochondrial genome sequences.</title>
        <authorList>
            <person name="Li H."/>
            <person name="Shao R."/>
            <person name="Song N."/>
            <person name="Song F."/>
            <person name="Jiang P."/>
            <person name="Li Z."/>
            <person name="Cai W."/>
        </authorList>
    </citation>
    <scope>NUCLEOTIDE SEQUENCE</scope>
</reference>
<dbReference type="GO" id="GO:0031966">
    <property type="term" value="C:mitochondrial membrane"/>
    <property type="evidence" value="ECO:0007669"/>
    <property type="project" value="UniProtKB-SubCell"/>
</dbReference>
<evidence type="ECO:0000256" key="9">
    <source>
        <dbReference type="ARBA" id="ARBA00023065"/>
    </source>
</evidence>
<keyword evidence="6 12" id="KW-0812">Transmembrane</keyword>
<evidence type="ECO:0000256" key="12">
    <source>
        <dbReference type="RuleBase" id="RU003661"/>
    </source>
</evidence>
<evidence type="ECO:0000256" key="10">
    <source>
        <dbReference type="ARBA" id="ARBA00023128"/>
    </source>
</evidence>
<keyword evidence="4 12" id="KW-0813">Transport</keyword>
<feature type="signal peptide" evidence="13">
    <location>
        <begin position="1"/>
        <end position="21"/>
    </location>
</feature>
<dbReference type="GO" id="GO:0045259">
    <property type="term" value="C:proton-transporting ATP synthase complex"/>
    <property type="evidence" value="ECO:0007669"/>
    <property type="project" value="UniProtKB-KW"/>
</dbReference>
<keyword evidence="8" id="KW-1133">Transmembrane helix</keyword>
<keyword evidence="7 12" id="KW-0375">Hydrogen ion transport</keyword>
<comment type="subunit">
    <text evidence="3">F-type ATPases have 2 components, CF(1) - the catalytic core - and CF(0) - the membrane proton channel.</text>
</comment>
<name>M9P716_9NEOP</name>
<evidence type="ECO:0000256" key="5">
    <source>
        <dbReference type="ARBA" id="ARBA00022547"/>
    </source>
</evidence>
<keyword evidence="5 12" id="KW-0138">CF(0)</keyword>
<protein>
    <recommendedName>
        <fullName evidence="12">ATP synthase complex subunit 8</fullName>
    </recommendedName>
</protein>
<comment type="similarity">
    <text evidence="2 12">Belongs to the ATPase protein 8 family.</text>
</comment>
<keyword evidence="13" id="KW-0732">Signal</keyword>
<comment type="subcellular location">
    <subcellularLocation>
        <location evidence="1 12">Mitochondrion membrane</location>
        <topology evidence="1 12">Single-pass membrane protein</topology>
    </subcellularLocation>
</comment>
<evidence type="ECO:0000256" key="8">
    <source>
        <dbReference type="ARBA" id="ARBA00022989"/>
    </source>
</evidence>
<evidence type="ECO:0000256" key="1">
    <source>
        <dbReference type="ARBA" id="ARBA00004304"/>
    </source>
</evidence>
<evidence type="ECO:0000313" key="14">
    <source>
        <dbReference type="EMBL" id="AFY16848.1"/>
    </source>
</evidence>
<evidence type="ECO:0000256" key="7">
    <source>
        <dbReference type="ARBA" id="ARBA00022781"/>
    </source>
</evidence>
<evidence type="ECO:0000256" key="6">
    <source>
        <dbReference type="ARBA" id="ARBA00022692"/>
    </source>
</evidence>
<dbReference type="InterPro" id="IPR001421">
    <property type="entry name" value="ATP8_metazoa"/>
</dbReference>
<evidence type="ECO:0000256" key="4">
    <source>
        <dbReference type="ARBA" id="ARBA00022448"/>
    </source>
</evidence>
<dbReference type="AlphaFoldDB" id="M9P716"/>
<keyword evidence="10 12" id="KW-0496">Mitochondrion</keyword>
<sequence>MPQMNPMWWFSLFLIFVTTLTISNSLNYFYSNNSLSSSSLTNKNTINVNWKW</sequence>
<feature type="chain" id="PRO_5004101774" description="ATP synthase complex subunit 8" evidence="13">
    <location>
        <begin position="22"/>
        <end position="52"/>
    </location>
</feature>
<gene>
    <name evidence="14" type="primary">ATP8</name>
</gene>
<proteinExistence type="inferred from homology"/>
<evidence type="ECO:0000256" key="2">
    <source>
        <dbReference type="ARBA" id="ARBA00008892"/>
    </source>
</evidence>
<dbReference type="GO" id="GO:0015078">
    <property type="term" value="F:proton transmembrane transporter activity"/>
    <property type="evidence" value="ECO:0007669"/>
    <property type="project" value="InterPro"/>
</dbReference>
<geneLocation type="mitochondrion" evidence="14"/>
<keyword evidence="9 12" id="KW-0406">Ion transport</keyword>
<evidence type="ECO:0000256" key="3">
    <source>
        <dbReference type="ARBA" id="ARBA00011291"/>
    </source>
</evidence>
<accession>M9P716</accession>
<keyword evidence="11" id="KW-0472">Membrane</keyword>